<dbReference type="Proteomes" id="UP000419743">
    <property type="component" value="Unassembled WGS sequence"/>
</dbReference>
<gene>
    <name evidence="2" type="ORF">HALOF300_00289</name>
</gene>
<dbReference type="GO" id="GO:0016740">
    <property type="term" value="F:transferase activity"/>
    <property type="evidence" value="ECO:0007669"/>
    <property type="project" value="UniProtKB-KW"/>
</dbReference>
<keyword evidence="3" id="KW-1185">Reference proteome</keyword>
<name>A0A7M4DDV0_9MICO</name>
<dbReference type="Pfam" id="PF01636">
    <property type="entry name" value="APH"/>
    <property type="match status" value="1"/>
</dbReference>
<proteinExistence type="predicted"/>
<dbReference type="AlphaFoldDB" id="A0A7M4DDV0"/>
<dbReference type="InterPro" id="IPR011009">
    <property type="entry name" value="Kinase-like_dom_sf"/>
</dbReference>
<protein>
    <submittedName>
        <fullName evidence="2">Phosphotransferase enzyme family protein</fullName>
    </submittedName>
</protein>
<feature type="domain" description="Aminoglycoside phosphotransferase" evidence="1">
    <location>
        <begin position="80"/>
        <end position="235"/>
    </location>
</feature>
<sequence>MPLERTQQQAVDRWFPGAEVVADMSWGLVDTVVLHLKTQAGDVVVKAGGPGNRHIGREISGHRDWTGPWLDGGHVNRLLRADHDRNLLALSYLPGTLVQGTPAAGDPKTYRQAGELLAAFHGQASTVSEDYEAGMDAQALRWLDGEHRIGADTERDLRSIIATHEHAPAVLVPTHGDWQPRNWLVDDEGRVRVIDLGRAAWRPALTDLGRLARQEWEGRPDLEAAFLDGYGSDPREQGAWQRTLVREAIGTAAWAYQVGDEPFEQQGHRMIQQCLEVTNA</sequence>
<evidence type="ECO:0000259" key="1">
    <source>
        <dbReference type="Pfam" id="PF01636"/>
    </source>
</evidence>
<organism evidence="2 3">
    <name type="scientific">Occultella aeris</name>
    <dbReference type="NCBI Taxonomy" id="2761496"/>
    <lineage>
        <taxon>Bacteria</taxon>
        <taxon>Bacillati</taxon>
        <taxon>Actinomycetota</taxon>
        <taxon>Actinomycetes</taxon>
        <taxon>Micrococcales</taxon>
        <taxon>Ruaniaceae</taxon>
        <taxon>Occultella</taxon>
    </lineage>
</organism>
<dbReference type="RefSeq" id="WP_156738870.1">
    <property type="nucleotide sequence ID" value="NZ_CACRYJ010000006.1"/>
</dbReference>
<evidence type="ECO:0000313" key="3">
    <source>
        <dbReference type="Proteomes" id="UP000419743"/>
    </source>
</evidence>
<reference evidence="2 3" key="1">
    <citation type="submission" date="2019-11" db="EMBL/GenBank/DDBJ databases">
        <authorList>
            <person name="Criscuolo A."/>
        </authorList>
    </citation>
    <scope>NUCLEOTIDE SEQUENCE [LARGE SCALE GENOMIC DNA]</scope>
    <source>
        <strain evidence="2">CIP111667</strain>
    </source>
</reference>
<accession>A0A7M4DDV0</accession>
<dbReference type="SUPFAM" id="SSF56112">
    <property type="entry name" value="Protein kinase-like (PK-like)"/>
    <property type="match status" value="1"/>
</dbReference>
<keyword evidence="2" id="KW-0808">Transferase</keyword>
<dbReference type="InterPro" id="IPR002575">
    <property type="entry name" value="Aminoglycoside_PTrfase"/>
</dbReference>
<evidence type="ECO:0000313" key="2">
    <source>
        <dbReference type="EMBL" id="VZO35064.1"/>
    </source>
</evidence>
<dbReference type="EMBL" id="CACRYJ010000006">
    <property type="protein sequence ID" value="VZO35064.1"/>
    <property type="molecule type" value="Genomic_DNA"/>
</dbReference>
<dbReference type="Gene3D" id="3.90.1200.10">
    <property type="match status" value="1"/>
</dbReference>
<comment type="caution">
    <text evidence="2">The sequence shown here is derived from an EMBL/GenBank/DDBJ whole genome shotgun (WGS) entry which is preliminary data.</text>
</comment>